<reference evidence="1 2" key="1">
    <citation type="journal article" date="2022" name="Nat. Microbiol.">
        <title>Three families of Asgard archaeal viruses identified in metagenome-assembled genomes.</title>
        <authorList>
            <person name="Medvedeva S."/>
            <person name="Sun J."/>
            <person name="Yutin N."/>
            <person name="Koonin E.V."/>
            <person name="Nunoura T."/>
            <person name="Rinke C."/>
            <person name="Krupovic M."/>
        </authorList>
    </citation>
    <scope>NUCLEOTIDE SEQUENCE [LARGE SCALE GENOMIC DNA]</scope>
    <source>
        <strain evidence="1">VerdaV1</strain>
    </source>
</reference>
<name>A0AA35CR86_9CAUD</name>
<keyword evidence="2" id="KW-1185">Reference proteome</keyword>
<evidence type="ECO:0000313" key="1">
    <source>
        <dbReference type="EMBL" id="BDI54881.1"/>
    </source>
</evidence>
<dbReference type="Proteomes" id="UP001162252">
    <property type="component" value="Segment"/>
</dbReference>
<organism evidence="1 2">
    <name type="scientific">Lokiarchaeia virus VerdaV1</name>
    <dbReference type="NCBI Taxonomy" id="3070170"/>
    <lineage>
        <taxon>Viruses</taxon>
        <taxon>Duplodnaviria</taxon>
        <taxon>Heunggongvirae</taxon>
        <taxon>Uroviricota</taxon>
        <taxon>Caudoviricetes</taxon>
        <taxon>Verdandiviridae</taxon>
        <taxon>Dolusvirus</taxon>
        <taxon>Dolusvirus shimokitaense</taxon>
    </lineage>
</organism>
<accession>A0AA35CR86</accession>
<dbReference type="EMBL" id="LC711077">
    <property type="protein sequence ID" value="BDI54881.1"/>
    <property type="molecule type" value="Genomic_DNA"/>
</dbReference>
<protein>
    <submittedName>
        <fullName evidence="1">Uncharacterized protein</fullName>
    </submittedName>
</protein>
<sequence>MPKLKYTEHEITKRLFRLKGDPPFCFKKAYVLIRKCIAFINKLGLKGELLLDSNEFDREAFELFFEIEKANPNKVIEVQVDKEMKERGF</sequence>
<dbReference type="KEGG" id="vg:80402190"/>
<dbReference type="RefSeq" id="YP_010772477.1">
    <property type="nucleotide sequence ID" value="NC_074644.1"/>
</dbReference>
<evidence type="ECO:0000313" key="2">
    <source>
        <dbReference type="Proteomes" id="UP001162252"/>
    </source>
</evidence>
<proteinExistence type="predicted"/>
<dbReference type="GeneID" id="80402190"/>